<gene>
    <name evidence="8" type="ORF">JBS370_LOCUS8626</name>
    <name evidence="7" type="ORF">ZHD862_LOCUS27772</name>
</gene>
<dbReference type="EMBL" id="CAJOBD010000555">
    <property type="protein sequence ID" value="CAF3687556.1"/>
    <property type="molecule type" value="Genomic_DNA"/>
</dbReference>
<dbReference type="GO" id="GO:0005576">
    <property type="term" value="C:extracellular region"/>
    <property type="evidence" value="ECO:0007669"/>
    <property type="project" value="UniProtKB-SubCell"/>
</dbReference>
<evidence type="ECO:0000256" key="4">
    <source>
        <dbReference type="ARBA" id="ARBA00023157"/>
    </source>
</evidence>
<dbReference type="Pfam" id="PF00396">
    <property type="entry name" value="Granulin"/>
    <property type="match status" value="1"/>
</dbReference>
<proteinExistence type="inferred from homology"/>
<dbReference type="AlphaFoldDB" id="A0A818TQ07"/>
<evidence type="ECO:0000313" key="9">
    <source>
        <dbReference type="Proteomes" id="UP000663836"/>
    </source>
</evidence>
<evidence type="ECO:0000256" key="5">
    <source>
        <dbReference type="SAM" id="SignalP"/>
    </source>
</evidence>
<dbReference type="SMART" id="SM00277">
    <property type="entry name" value="GRAN"/>
    <property type="match status" value="1"/>
</dbReference>
<dbReference type="Gene3D" id="2.10.25.160">
    <property type="entry name" value="Granulin"/>
    <property type="match status" value="1"/>
</dbReference>
<dbReference type="Proteomes" id="UP000663864">
    <property type="component" value="Unassembled WGS sequence"/>
</dbReference>
<dbReference type="InterPro" id="IPR000118">
    <property type="entry name" value="Granulin"/>
</dbReference>
<evidence type="ECO:0000313" key="8">
    <source>
        <dbReference type="EMBL" id="CAF3687556.1"/>
    </source>
</evidence>
<comment type="caution">
    <text evidence="8">The sequence shown here is derived from an EMBL/GenBank/DDBJ whole genome shotgun (WGS) entry which is preliminary data.</text>
</comment>
<dbReference type="PANTHER" id="PTHR12274">
    <property type="entry name" value="GRANULIN"/>
    <property type="match status" value="1"/>
</dbReference>
<keyword evidence="3" id="KW-0964">Secreted</keyword>
<accession>A0A818TQ07</accession>
<evidence type="ECO:0000256" key="2">
    <source>
        <dbReference type="ARBA" id="ARBA00010093"/>
    </source>
</evidence>
<evidence type="ECO:0000256" key="3">
    <source>
        <dbReference type="ARBA" id="ARBA00022525"/>
    </source>
</evidence>
<sequence length="103" mass="11553">MKTFIIILFCLLLITVFSENIEIKPASNTNIICPDAISICPANCTCCISIDRDYSWCPVQEGVCCSDHKHCCPKHYKCDLKIFKCDRVFSATMLGVQPSLNKS</sequence>
<feature type="chain" id="PRO_5035692731" description="Granulins domain-containing protein" evidence="5">
    <location>
        <begin position="19"/>
        <end position="103"/>
    </location>
</feature>
<keyword evidence="5" id="KW-0732">Signal</keyword>
<evidence type="ECO:0000256" key="1">
    <source>
        <dbReference type="ARBA" id="ARBA00004613"/>
    </source>
</evidence>
<feature type="signal peptide" evidence="5">
    <location>
        <begin position="1"/>
        <end position="18"/>
    </location>
</feature>
<keyword evidence="4" id="KW-1015">Disulfide bond</keyword>
<feature type="domain" description="Granulins" evidence="6">
    <location>
        <begin position="65"/>
        <end position="78"/>
    </location>
</feature>
<reference evidence="8" key="1">
    <citation type="submission" date="2021-02" db="EMBL/GenBank/DDBJ databases">
        <authorList>
            <person name="Nowell W R."/>
        </authorList>
    </citation>
    <scope>NUCLEOTIDE SEQUENCE</scope>
</reference>
<comment type="subcellular location">
    <subcellularLocation>
        <location evidence="1">Secreted</location>
    </subcellularLocation>
</comment>
<dbReference type="PROSITE" id="PS00799">
    <property type="entry name" value="GRANULINS"/>
    <property type="match status" value="1"/>
</dbReference>
<dbReference type="InterPro" id="IPR037277">
    <property type="entry name" value="Granulin_sf"/>
</dbReference>
<organism evidence="8 9">
    <name type="scientific">Rotaria sordida</name>
    <dbReference type="NCBI Taxonomy" id="392033"/>
    <lineage>
        <taxon>Eukaryota</taxon>
        <taxon>Metazoa</taxon>
        <taxon>Spiralia</taxon>
        <taxon>Gnathifera</taxon>
        <taxon>Rotifera</taxon>
        <taxon>Eurotatoria</taxon>
        <taxon>Bdelloidea</taxon>
        <taxon>Philodinida</taxon>
        <taxon>Philodinidae</taxon>
        <taxon>Rotaria</taxon>
    </lineage>
</organism>
<dbReference type="Proteomes" id="UP000663836">
    <property type="component" value="Unassembled WGS sequence"/>
</dbReference>
<evidence type="ECO:0000313" key="7">
    <source>
        <dbReference type="EMBL" id="CAF1297321.1"/>
    </source>
</evidence>
<dbReference type="PANTHER" id="PTHR12274:SF3">
    <property type="entry name" value="PROGRANULIN"/>
    <property type="match status" value="1"/>
</dbReference>
<protein>
    <recommendedName>
        <fullName evidence="6">Granulins domain-containing protein</fullName>
    </recommendedName>
</protein>
<dbReference type="InterPro" id="IPR039036">
    <property type="entry name" value="Granulin_fam"/>
</dbReference>
<evidence type="ECO:0000259" key="6">
    <source>
        <dbReference type="PROSITE" id="PS00799"/>
    </source>
</evidence>
<dbReference type="EMBL" id="CAJNOT010002235">
    <property type="protein sequence ID" value="CAF1297321.1"/>
    <property type="molecule type" value="Genomic_DNA"/>
</dbReference>
<name>A0A818TQ07_9BILA</name>
<comment type="similarity">
    <text evidence="2">Belongs to the granulin family.</text>
</comment>